<feature type="region of interest" description="Disordered" evidence="4">
    <location>
        <begin position="185"/>
        <end position="228"/>
    </location>
</feature>
<dbReference type="Pfam" id="PF00239">
    <property type="entry name" value="Resolvase"/>
    <property type="match status" value="1"/>
</dbReference>
<dbReference type="Proteomes" id="UP000294508">
    <property type="component" value="Unassembled WGS sequence"/>
</dbReference>
<sequence>MRPSVYQVTEPGPPLDDALTGAGCSRTFREKLSGKNAERPELWKCLEFARPNDTITVTELWRLGRNLQDLNSIIGDLRWREIGFRSLHEALDTTTPGGRLVFHVFAALGEFIREMIVQGTREGLDAARARGARLGRPPATTSEQVQHARDLLGNPDTTVSSIARLLGVSRATIYKYVSQNSAPRRCPAQPLHSSCPQPLAATVSRPVGHSGPAPPQSPSSTRFPSSWTSRRGLFWRS</sequence>
<keyword evidence="2" id="KW-0238">DNA-binding</keyword>
<dbReference type="Gene3D" id="3.40.50.1390">
    <property type="entry name" value="Resolvase, N-terminal catalytic domain"/>
    <property type="match status" value="1"/>
</dbReference>
<name>A0A4R2HGL0_9ACTN</name>
<keyword evidence="7" id="KW-1185">Reference proteome</keyword>
<dbReference type="AlphaFoldDB" id="A0A4R2HGL0"/>
<protein>
    <submittedName>
        <fullName evidence="6">DNA invertase Pin-like site-specific DNA recombinase</fullName>
    </submittedName>
</protein>
<dbReference type="InterPro" id="IPR009057">
    <property type="entry name" value="Homeodomain-like_sf"/>
</dbReference>
<comment type="caution">
    <text evidence="6">The sequence shown here is derived from an EMBL/GenBank/DDBJ whole genome shotgun (WGS) entry which is preliminary data.</text>
</comment>
<dbReference type="InterPro" id="IPR036162">
    <property type="entry name" value="Resolvase-like_N_sf"/>
</dbReference>
<dbReference type="SUPFAM" id="SSF46689">
    <property type="entry name" value="Homeodomain-like"/>
    <property type="match status" value="1"/>
</dbReference>
<dbReference type="InterPro" id="IPR006120">
    <property type="entry name" value="Resolvase_HTH_dom"/>
</dbReference>
<dbReference type="InterPro" id="IPR050639">
    <property type="entry name" value="SSR_resolvase"/>
</dbReference>
<proteinExistence type="inferred from homology"/>
<feature type="domain" description="Resolvase/invertase-type recombinase catalytic" evidence="5">
    <location>
        <begin position="1"/>
        <end position="131"/>
    </location>
</feature>
<dbReference type="GO" id="GO:0000150">
    <property type="term" value="F:DNA strand exchange activity"/>
    <property type="evidence" value="ECO:0007669"/>
    <property type="project" value="InterPro"/>
</dbReference>
<reference evidence="6 7" key="1">
    <citation type="journal article" date="2015" name="Stand. Genomic Sci.">
        <title>Genomic Encyclopedia of Bacterial and Archaeal Type Strains, Phase III: the genomes of soil and plant-associated and newly described type strains.</title>
        <authorList>
            <person name="Whitman W.B."/>
            <person name="Woyke T."/>
            <person name="Klenk H.P."/>
            <person name="Zhou Y."/>
            <person name="Lilburn T.G."/>
            <person name="Beck B.J."/>
            <person name="De Vos P."/>
            <person name="Vandamme P."/>
            <person name="Eisen J.A."/>
            <person name="Garrity G."/>
            <person name="Hugenholtz P."/>
            <person name="Kyrpides N.C."/>
        </authorList>
    </citation>
    <scope>NUCLEOTIDE SEQUENCE [LARGE SCALE GENOMIC DNA]</scope>
    <source>
        <strain evidence="6 7">VKM Ac-2572</strain>
    </source>
</reference>
<dbReference type="InterPro" id="IPR006119">
    <property type="entry name" value="Resolv_N"/>
</dbReference>
<dbReference type="RefSeq" id="WP_199238255.1">
    <property type="nucleotide sequence ID" value="NZ_SLWN01000006.1"/>
</dbReference>
<dbReference type="PANTHER" id="PTHR30461:SF2">
    <property type="entry name" value="SERINE RECOMBINASE PINE-RELATED"/>
    <property type="match status" value="1"/>
</dbReference>
<evidence type="ECO:0000256" key="2">
    <source>
        <dbReference type="ARBA" id="ARBA00023125"/>
    </source>
</evidence>
<organism evidence="6 7">
    <name type="scientific">Kribbella steppae</name>
    <dbReference type="NCBI Taxonomy" id="2512223"/>
    <lineage>
        <taxon>Bacteria</taxon>
        <taxon>Bacillati</taxon>
        <taxon>Actinomycetota</taxon>
        <taxon>Actinomycetes</taxon>
        <taxon>Propionibacteriales</taxon>
        <taxon>Kribbellaceae</taxon>
        <taxon>Kribbella</taxon>
    </lineage>
</organism>
<dbReference type="Gene3D" id="1.10.10.60">
    <property type="entry name" value="Homeodomain-like"/>
    <property type="match status" value="1"/>
</dbReference>
<accession>A0A4R2HGL0</accession>
<dbReference type="GO" id="GO:0003677">
    <property type="term" value="F:DNA binding"/>
    <property type="evidence" value="ECO:0007669"/>
    <property type="project" value="UniProtKB-KW"/>
</dbReference>
<evidence type="ECO:0000259" key="5">
    <source>
        <dbReference type="PROSITE" id="PS51736"/>
    </source>
</evidence>
<keyword evidence="3" id="KW-0233">DNA recombination</keyword>
<evidence type="ECO:0000256" key="4">
    <source>
        <dbReference type="SAM" id="MobiDB-lite"/>
    </source>
</evidence>
<dbReference type="EMBL" id="SLWN01000006">
    <property type="protein sequence ID" value="TCO28097.1"/>
    <property type="molecule type" value="Genomic_DNA"/>
</dbReference>
<comment type="similarity">
    <text evidence="1">Belongs to the site-specific recombinase resolvase family.</text>
</comment>
<dbReference type="SMART" id="SM00857">
    <property type="entry name" value="Resolvase"/>
    <property type="match status" value="1"/>
</dbReference>
<dbReference type="Pfam" id="PF02796">
    <property type="entry name" value="HTH_7"/>
    <property type="match status" value="1"/>
</dbReference>
<dbReference type="PROSITE" id="PS51736">
    <property type="entry name" value="RECOMBINASES_3"/>
    <property type="match status" value="1"/>
</dbReference>
<gene>
    <name evidence="6" type="ORF">EV652_10679</name>
</gene>
<evidence type="ECO:0000313" key="6">
    <source>
        <dbReference type="EMBL" id="TCO28097.1"/>
    </source>
</evidence>
<dbReference type="CDD" id="cd03768">
    <property type="entry name" value="SR_ResInv"/>
    <property type="match status" value="1"/>
</dbReference>
<feature type="compositionally biased region" description="Polar residues" evidence="4">
    <location>
        <begin position="218"/>
        <end position="228"/>
    </location>
</feature>
<evidence type="ECO:0000256" key="1">
    <source>
        <dbReference type="ARBA" id="ARBA00009913"/>
    </source>
</evidence>
<dbReference type="CDD" id="cd00569">
    <property type="entry name" value="HTH_Hin_like"/>
    <property type="match status" value="1"/>
</dbReference>
<dbReference type="SUPFAM" id="SSF53041">
    <property type="entry name" value="Resolvase-like"/>
    <property type="match status" value="1"/>
</dbReference>
<evidence type="ECO:0000256" key="3">
    <source>
        <dbReference type="ARBA" id="ARBA00023172"/>
    </source>
</evidence>
<dbReference type="PANTHER" id="PTHR30461">
    <property type="entry name" value="DNA-INVERTASE FROM LAMBDOID PROPHAGE"/>
    <property type="match status" value="1"/>
</dbReference>
<evidence type="ECO:0000313" key="7">
    <source>
        <dbReference type="Proteomes" id="UP000294508"/>
    </source>
</evidence>